<dbReference type="GO" id="GO:0005886">
    <property type="term" value="C:plasma membrane"/>
    <property type="evidence" value="ECO:0007669"/>
    <property type="project" value="TreeGrafter"/>
</dbReference>
<gene>
    <name evidence="3" type="ORF">FDP41_004804</name>
</gene>
<dbReference type="InterPro" id="IPR045052">
    <property type="entry name" value="Copine"/>
</dbReference>
<dbReference type="SUPFAM" id="SSF49562">
    <property type="entry name" value="C2 domain (Calcium/lipid-binding domain, CaLB)"/>
    <property type="match status" value="1"/>
</dbReference>
<evidence type="ECO:0000313" key="3">
    <source>
        <dbReference type="EMBL" id="KAF0976129.1"/>
    </source>
</evidence>
<dbReference type="Pfam" id="PF07002">
    <property type="entry name" value="Copine"/>
    <property type="match status" value="1"/>
</dbReference>
<dbReference type="GeneID" id="68112022"/>
<dbReference type="OMA" id="YEERIWM"/>
<dbReference type="PANTHER" id="PTHR10857:SF106">
    <property type="entry name" value="C2 DOMAIN-CONTAINING PROTEIN"/>
    <property type="match status" value="1"/>
</dbReference>
<dbReference type="VEuPathDB" id="AmoebaDB:NfTy_085430"/>
<dbReference type="GO" id="GO:0005544">
    <property type="term" value="F:calcium-dependent phospholipid binding"/>
    <property type="evidence" value="ECO:0007669"/>
    <property type="project" value="InterPro"/>
</dbReference>
<dbReference type="AlphaFoldDB" id="A0A6A5BT82"/>
<evidence type="ECO:0000259" key="2">
    <source>
        <dbReference type="Pfam" id="PF07002"/>
    </source>
</evidence>
<accession>A0A6A5BT82</accession>
<dbReference type="VEuPathDB" id="AmoebaDB:FDP41_004804"/>
<dbReference type="VEuPathDB" id="AmoebaDB:NF0096720"/>
<sequence>MSLLQSSGNLSVANHNLNNNHSSLSSITTTQTEFTEIKRITDPQQIKERREKEFNEQARLLKFELSLQLEPFYCQDIPQDHFIQIIVAEYNYNLSKYSVIGMTECVKQIFTENRDDRIMLGDYHFVKPISRTLQFGCQQKVKLFVRFVSPSDAKHMMSTTSSSLSNSTQSFSYSFSNLQQQSQVELDSNLLETDQRIVCESDEFTIAELLMMVPDINLTAQEIMDYRMHSRVISFNKLLNHHTLQKDSQLPKVICKLITPPPRDHVVERETTETGHIIIKDISQYGEVESKRFSITLKLQIRDCPALDRFSSSSSNPYFIVYKDGVKFKQRLYTSEVKKKTLNGTYRVFSFGLEGERSLEKPMLIEWWHFNEIGRNEFIGIVRTDILDIRDGKIEFKIINPDTPNAFRGTMHVLKYEERIWMVEDVTQKFKSKKTGHIKSVTCRFYKNDFSIMNYLGWYELRLCFGIDFTSTNGIQPTINKRSLHYIGSSAERKQATPLNPYEVTMVGIMRAIYQYGHQREMKMYGFGVLNPNIVFEMQEKKRVARESGIKDEKTMLHTYRRTVKKVMFGLDNNFTKIIAEVAAFAERLNHYFVCVIITDGDEKINTELTLQLLKQSQFCGVSFIFVGVGNKSLFKNLMSFQTSCRNVSFVKFNENMELNALHALREVPQHMREYLAQRKVVPEEY</sequence>
<proteinExistence type="predicted"/>
<dbReference type="Gene3D" id="2.60.40.150">
    <property type="entry name" value="C2 domain"/>
    <property type="match status" value="1"/>
</dbReference>
<evidence type="ECO:0000313" key="4">
    <source>
        <dbReference type="Proteomes" id="UP000444721"/>
    </source>
</evidence>
<dbReference type="PANTHER" id="PTHR10857">
    <property type="entry name" value="COPINE"/>
    <property type="match status" value="1"/>
</dbReference>
<dbReference type="InterPro" id="IPR010734">
    <property type="entry name" value="Copine_C"/>
</dbReference>
<dbReference type="OrthoDB" id="10253875at2759"/>
<dbReference type="InterPro" id="IPR035892">
    <property type="entry name" value="C2_domain_sf"/>
</dbReference>
<dbReference type="GO" id="GO:0071277">
    <property type="term" value="P:cellular response to calcium ion"/>
    <property type="evidence" value="ECO:0007669"/>
    <property type="project" value="TreeGrafter"/>
</dbReference>
<dbReference type="InterPro" id="IPR000008">
    <property type="entry name" value="C2_dom"/>
</dbReference>
<protein>
    <submittedName>
        <fullName evidence="3">Uncharacterized protein</fullName>
    </submittedName>
</protein>
<name>A0A6A5BT82_NAEFO</name>
<keyword evidence="4" id="KW-1185">Reference proteome</keyword>
<dbReference type="RefSeq" id="XP_044560842.1">
    <property type="nucleotide sequence ID" value="XM_044708259.1"/>
</dbReference>
<dbReference type="Proteomes" id="UP000444721">
    <property type="component" value="Unassembled WGS sequence"/>
</dbReference>
<feature type="domain" description="C2" evidence="1">
    <location>
        <begin position="300"/>
        <end position="391"/>
    </location>
</feature>
<dbReference type="EMBL" id="VFQX01000041">
    <property type="protein sequence ID" value="KAF0976129.1"/>
    <property type="molecule type" value="Genomic_DNA"/>
</dbReference>
<dbReference type="Pfam" id="PF00168">
    <property type="entry name" value="C2"/>
    <property type="match status" value="1"/>
</dbReference>
<organism evidence="3 4">
    <name type="scientific">Naegleria fowleri</name>
    <name type="common">Brain eating amoeba</name>
    <dbReference type="NCBI Taxonomy" id="5763"/>
    <lineage>
        <taxon>Eukaryota</taxon>
        <taxon>Discoba</taxon>
        <taxon>Heterolobosea</taxon>
        <taxon>Tetramitia</taxon>
        <taxon>Eutetramitia</taxon>
        <taxon>Vahlkampfiidae</taxon>
        <taxon>Naegleria</taxon>
    </lineage>
</organism>
<comment type="caution">
    <text evidence="3">The sequence shown here is derived from an EMBL/GenBank/DDBJ whole genome shotgun (WGS) entry which is preliminary data.</text>
</comment>
<reference evidence="3 4" key="1">
    <citation type="journal article" date="2019" name="Sci. Rep.">
        <title>Nanopore sequencing improves the draft genome of the human pathogenic amoeba Naegleria fowleri.</title>
        <authorList>
            <person name="Liechti N."/>
            <person name="Schurch N."/>
            <person name="Bruggmann R."/>
            <person name="Wittwer M."/>
        </authorList>
    </citation>
    <scope>NUCLEOTIDE SEQUENCE [LARGE SCALE GENOMIC DNA]</scope>
    <source>
        <strain evidence="3 4">ATCC 30894</strain>
    </source>
</reference>
<evidence type="ECO:0000259" key="1">
    <source>
        <dbReference type="Pfam" id="PF00168"/>
    </source>
</evidence>
<feature type="domain" description="Copine C-terminal" evidence="2">
    <location>
        <begin position="483"/>
        <end position="682"/>
    </location>
</feature>